<feature type="region of interest" description="Disordered" evidence="2">
    <location>
        <begin position="1"/>
        <end position="20"/>
    </location>
</feature>
<reference evidence="4" key="2">
    <citation type="submission" date="2020-11" db="EMBL/GenBank/DDBJ databases">
        <authorList>
            <person name="McCartney M.A."/>
            <person name="Auch B."/>
            <person name="Kono T."/>
            <person name="Mallez S."/>
            <person name="Becker A."/>
            <person name="Gohl D.M."/>
            <person name="Silverstein K.A.T."/>
            <person name="Koren S."/>
            <person name="Bechman K.B."/>
            <person name="Herman A."/>
            <person name="Abrahante J.E."/>
            <person name="Garbe J."/>
        </authorList>
    </citation>
    <scope>NUCLEOTIDE SEQUENCE</scope>
    <source>
        <strain evidence="4">Duluth1</strain>
        <tissue evidence="4">Whole animal</tissue>
    </source>
</reference>
<dbReference type="Proteomes" id="UP000828390">
    <property type="component" value="Unassembled WGS sequence"/>
</dbReference>
<reference evidence="4" key="1">
    <citation type="journal article" date="2019" name="bioRxiv">
        <title>The Genome of the Zebra Mussel, Dreissena polymorpha: A Resource for Invasive Species Research.</title>
        <authorList>
            <person name="McCartney M.A."/>
            <person name="Auch B."/>
            <person name="Kono T."/>
            <person name="Mallez S."/>
            <person name="Zhang Y."/>
            <person name="Obille A."/>
            <person name="Becker A."/>
            <person name="Abrahante J.E."/>
            <person name="Garbe J."/>
            <person name="Badalamenti J.P."/>
            <person name="Herman A."/>
            <person name="Mangelson H."/>
            <person name="Liachko I."/>
            <person name="Sullivan S."/>
            <person name="Sone E.D."/>
            <person name="Koren S."/>
            <person name="Silverstein K.A.T."/>
            <person name="Beckman K.B."/>
            <person name="Gohl D.M."/>
        </authorList>
    </citation>
    <scope>NUCLEOTIDE SEQUENCE</scope>
    <source>
        <strain evidence="4">Duluth1</strain>
        <tissue evidence="4">Whole animal</tissue>
    </source>
</reference>
<feature type="coiled-coil region" evidence="1">
    <location>
        <begin position="294"/>
        <end position="421"/>
    </location>
</feature>
<evidence type="ECO:0000256" key="1">
    <source>
        <dbReference type="SAM" id="Coils"/>
    </source>
</evidence>
<dbReference type="PROSITE" id="PS50017">
    <property type="entry name" value="DEATH_DOMAIN"/>
    <property type="match status" value="1"/>
</dbReference>
<evidence type="ECO:0000259" key="3">
    <source>
        <dbReference type="PROSITE" id="PS50017"/>
    </source>
</evidence>
<keyword evidence="1" id="KW-0175">Coiled coil</keyword>
<gene>
    <name evidence="4" type="ORF">DPMN_014849</name>
</gene>
<evidence type="ECO:0000313" key="5">
    <source>
        <dbReference type="Proteomes" id="UP000828390"/>
    </source>
</evidence>
<comment type="caution">
    <text evidence="4">The sequence shown here is derived from an EMBL/GenBank/DDBJ whole genome shotgun (WGS) entry which is preliminary data.</text>
</comment>
<feature type="compositionally biased region" description="Polar residues" evidence="2">
    <location>
        <begin position="1"/>
        <end position="10"/>
    </location>
</feature>
<feature type="domain" description="Death" evidence="3">
    <location>
        <begin position="460"/>
        <end position="554"/>
    </location>
</feature>
<dbReference type="InterPro" id="IPR000488">
    <property type="entry name" value="Death_dom"/>
</dbReference>
<dbReference type="AlphaFoldDB" id="A0A9D4S3W4"/>
<sequence>MASESSSPRAGQTPRAPISLEGERRKAMKLVYNMEKDCDHFREKWLLEDTDDNSDDWLEFINLAKNRKGVVGNVSSHREFAKELQKIRLEGGFLASRVSTIDQIQKVCERAKAFDDTFELNYQRIEDALNHYMVKYCLSFFAELEELDVECVRDYENGINQWHAEIRACLQEAESAKDNIQEHLQLGFAEYVSSYSQIVRSMHSVLDAFLAVCDPFRSWVSADEGYIKKIRIELACLDGQRNRKSEAVRRNTFRMHEDNAKGLRTSFQNKQLDEKVQTTGHSRKFCRKREFSYLDKIEMTENILHERRRELEEAQSKLQARPLHSLVREPSDGVTDHAARLQRDVTRLERRLEAMKRGKRDMRETRYSLQKQYHNLRGRYETQVKDAAREAEQFENHAHVMREEGERLRTLERKVRALRRIIYVKSHPATVKKIFFEGYTPGVKIDYRVAPARLDGPDTLQEAIDVAAAGVGKDWDKMYRQLPFNPPRNAHLRHQDLELLDMDFKCVHPPTQQMALRSLDKWTSLSNVTSVNALVRTLKTIKKMDVAKQIEKKVLTVVN</sequence>
<organism evidence="4 5">
    <name type="scientific">Dreissena polymorpha</name>
    <name type="common">Zebra mussel</name>
    <name type="synonym">Mytilus polymorpha</name>
    <dbReference type="NCBI Taxonomy" id="45954"/>
    <lineage>
        <taxon>Eukaryota</taxon>
        <taxon>Metazoa</taxon>
        <taxon>Spiralia</taxon>
        <taxon>Lophotrochozoa</taxon>
        <taxon>Mollusca</taxon>
        <taxon>Bivalvia</taxon>
        <taxon>Autobranchia</taxon>
        <taxon>Heteroconchia</taxon>
        <taxon>Euheterodonta</taxon>
        <taxon>Imparidentia</taxon>
        <taxon>Neoheterodontei</taxon>
        <taxon>Myida</taxon>
        <taxon>Dreissenoidea</taxon>
        <taxon>Dreissenidae</taxon>
        <taxon>Dreissena</taxon>
    </lineage>
</organism>
<dbReference type="EMBL" id="JAIWYP010000001">
    <property type="protein sequence ID" value="KAH3890761.1"/>
    <property type="molecule type" value="Genomic_DNA"/>
</dbReference>
<evidence type="ECO:0000313" key="4">
    <source>
        <dbReference type="EMBL" id="KAH3890761.1"/>
    </source>
</evidence>
<accession>A0A9D4S3W4</accession>
<dbReference type="Gene3D" id="1.10.533.10">
    <property type="entry name" value="Death Domain, Fas"/>
    <property type="match status" value="1"/>
</dbReference>
<keyword evidence="5" id="KW-1185">Reference proteome</keyword>
<proteinExistence type="predicted"/>
<name>A0A9D4S3W4_DREPO</name>
<evidence type="ECO:0000256" key="2">
    <source>
        <dbReference type="SAM" id="MobiDB-lite"/>
    </source>
</evidence>
<dbReference type="InterPro" id="IPR011029">
    <property type="entry name" value="DEATH-like_dom_sf"/>
</dbReference>
<protein>
    <recommendedName>
        <fullName evidence="3">Death domain-containing protein</fullName>
    </recommendedName>
</protein>
<feature type="coiled-coil region" evidence="1">
    <location>
        <begin position="159"/>
        <end position="186"/>
    </location>
</feature>
<dbReference type="GO" id="GO:0007165">
    <property type="term" value="P:signal transduction"/>
    <property type="evidence" value="ECO:0007669"/>
    <property type="project" value="InterPro"/>
</dbReference>
<dbReference type="OrthoDB" id="6076830at2759"/>